<proteinExistence type="predicted"/>
<keyword evidence="3" id="KW-0328">Glycosyltransferase</keyword>
<evidence type="ECO:0000256" key="2">
    <source>
        <dbReference type="ARBA" id="ARBA00004881"/>
    </source>
</evidence>
<dbReference type="InterPro" id="IPR049625">
    <property type="entry name" value="Glyco_transf_61_cat"/>
</dbReference>
<keyword evidence="8" id="KW-1185">Reference proteome</keyword>
<feature type="domain" description="Glycosyltransferase 61 catalytic" evidence="6">
    <location>
        <begin position="174"/>
        <end position="226"/>
    </location>
</feature>
<reference evidence="7" key="1">
    <citation type="submission" date="2017-07" db="EMBL/GenBank/DDBJ databases">
        <title>Taro Niue Genome Assembly and Annotation.</title>
        <authorList>
            <person name="Atibalentja N."/>
            <person name="Keating K."/>
            <person name="Fields C.J."/>
        </authorList>
    </citation>
    <scope>NUCLEOTIDE SEQUENCE</scope>
    <source>
        <strain evidence="7">Niue_2</strain>
        <tissue evidence="7">Leaf</tissue>
    </source>
</reference>
<dbReference type="AlphaFoldDB" id="A0A843VDL7"/>
<evidence type="ECO:0000256" key="5">
    <source>
        <dbReference type="ARBA" id="ARBA00023180"/>
    </source>
</evidence>
<evidence type="ECO:0000256" key="3">
    <source>
        <dbReference type="ARBA" id="ARBA00022676"/>
    </source>
</evidence>
<evidence type="ECO:0000313" key="8">
    <source>
        <dbReference type="Proteomes" id="UP000652761"/>
    </source>
</evidence>
<comment type="caution">
    <text evidence="7">The sequence shown here is derived from an EMBL/GenBank/DDBJ whole genome shotgun (WGS) entry which is preliminary data.</text>
</comment>
<dbReference type="GO" id="GO:0016763">
    <property type="term" value="F:pentosyltransferase activity"/>
    <property type="evidence" value="ECO:0007669"/>
    <property type="project" value="UniProtKB-ARBA"/>
</dbReference>
<dbReference type="OrthoDB" id="529273at2759"/>
<dbReference type="PANTHER" id="PTHR20961:SF108">
    <property type="entry name" value="GLYCOSYLTRANSFERASE"/>
    <property type="match status" value="1"/>
</dbReference>
<dbReference type="PANTHER" id="PTHR20961">
    <property type="entry name" value="GLYCOSYLTRANSFERASE"/>
    <property type="match status" value="1"/>
</dbReference>
<comment type="subcellular location">
    <subcellularLocation>
        <location evidence="1">Golgi apparatus membrane</location>
        <topology evidence="1">Single-pass type II membrane protein</topology>
    </subcellularLocation>
</comment>
<dbReference type="GO" id="GO:0000139">
    <property type="term" value="C:Golgi membrane"/>
    <property type="evidence" value="ECO:0007669"/>
    <property type="project" value="UniProtKB-SubCell"/>
</dbReference>
<name>A0A843VDL7_COLES</name>
<keyword evidence="5" id="KW-0325">Glycoprotein</keyword>
<dbReference type="EMBL" id="NMUH01001698">
    <property type="protein sequence ID" value="MQL94651.1"/>
    <property type="molecule type" value="Genomic_DNA"/>
</dbReference>
<comment type="pathway">
    <text evidence="2">Glycan metabolism.</text>
</comment>
<organism evidence="7 8">
    <name type="scientific">Colocasia esculenta</name>
    <name type="common">Wild taro</name>
    <name type="synonym">Arum esculentum</name>
    <dbReference type="NCBI Taxonomy" id="4460"/>
    <lineage>
        <taxon>Eukaryota</taxon>
        <taxon>Viridiplantae</taxon>
        <taxon>Streptophyta</taxon>
        <taxon>Embryophyta</taxon>
        <taxon>Tracheophyta</taxon>
        <taxon>Spermatophyta</taxon>
        <taxon>Magnoliopsida</taxon>
        <taxon>Liliopsida</taxon>
        <taxon>Araceae</taxon>
        <taxon>Aroideae</taxon>
        <taxon>Colocasieae</taxon>
        <taxon>Colocasia</taxon>
    </lineage>
</organism>
<keyword evidence="4" id="KW-0808">Transferase</keyword>
<evidence type="ECO:0000256" key="4">
    <source>
        <dbReference type="ARBA" id="ARBA00022679"/>
    </source>
</evidence>
<evidence type="ECO:0000313" key="7">
    <source>
        <dbReference type="EMBL" id="MQL94651.1"/>
    </source>
</evidence>
<sequence>MVLTSFTGTGVGLGFGVGCGFGIGWGFGGCHLSPTFSNPSGFCLRKNCGVAPTSIHWEVCHKVALSGCDCFGTPLHTFGLGIGGGCGVGFGLGWGFGNAFGTQYQTSKITFQGIEFDKKEAGSPKDSSVSSNSADVVAEDGVGSPAYTYSPPHLPPLCTPTARGAGHRRIVVDMAWEVGFNVEVVTPERMRDIEAFARLVATTSALGGVHGAGMTNMVFLRKGAVLLQVVSWGLDWEAKGGRVLTMAL</sequence>
<dbReference type="Pfam" id="PF04577">
    <property type="entry name" value="Glyco_transf_61"/>
    <property type="match status" value="1"/>
</dbReference>
<dbReference type="InterPro" id="IPR007657">
    <property type="entry name" value="Glycosyltransferase_61"/>
</dbReference>
<accession>A0A843VDL7</accession>
<evidence type="ECO:0000259" key="6">
    <source>
        <dbReference type="Pfam" id="PF04577"/>
    </source>
</evidence>
<gene>
    <name evidence="7" type="ORF">Taro_027307</name>
</gene>
<protein>
    <recommendedName>
        <fullName evidence="6">Glycosyltransferase 61 catalytic domain-containing protein</fullName>
    </recommendedName>
</protein>
<dbReference type="Proteomes" id="UP000652761">
    <property type="component" value="Unassembled WGS sequence"/>
</dbReference>
<evidence type="ECO:0000256" key="1">
    <source>
        <dbReference type="ARBA" id="ARBA00004323"/>
    </source>
</evidence>